<dbReference type="AlphaFoldDB" id="A0A3D8IA57"/>
<accession>A0A3D8IA57</accession>
<keyword evidence="3" id="KW-1185">Reference proteome</keyword>
<dbReference type="GO" id="GO:0004519">
    <property type="term" value="F:endonuclease activity"/>
    <property type="evidence" value="ECO:0007669"/>
    <property type="project" value="UniProtKB-KW"/>
</dbReference>
<dbReference type="EMBL" id="NXLQ01000036">
    <property type="protein sequence ID" value="RDU62063.1"/>
    <property type="molecule type" value="Genomic_DNA"/>
</dbReference>
<feature type="domain" description="Restriction endonuclease type II NgoFVII C-terminal B3-like DNA-binding" evidence="1">
    <location>
        <begin position="238"/>
        <end position="350"/>
    </location>
</feature>
<protein>
    <submittedName>
        <fullName evidence="2">Restriction endonuclease</fullName>
    </submittedName>
</protein>
<dbReference type="Proteomes" id="UP000256379">
    <property type="component" value="Unassembled WGS sequence"/>
</dbReference>
<keyword evidence="2" id="KW-0378">Hydrolase</keyword>
<keyword evidence="2" id="KW-0540">Nuclease</keyword>
<evidence type="ECO:0000313" key="2">
    <source>
        <dbReference type="EMBL" id="RDU62063.1"/>
    </source>
</evidence>
<organism evidence="2 3">
    <name type="scientific">Helicobacter didelphidarum</name>
    <dbReference type="NCBI Taxonomy" id="2040648"/>
    <lineage>
        <taxon>Bacteria</taxon>
        <taxon>Pseudomonadati</taxon>
        <taxon>Campylobacterota</taxon>
        <taxon>Epsilonproteobacteria</taxon>
        <taxon>Campylobacterales</taxon>
        <taxon>Helicobacteraceae</taxon>
        <taxon>Helicobacter</taxon>
    </lineage>
</organism>
<evidence type="ECO:0000259" key="1">
    <source>
        <dbReference type="Pfam" id="PF20731"/>
    </source>
</evidence>
<proteinExistence type="predicted"/>
<dbReference type="InterPro" id="IPR048923">
    <property type="entry name" value="RE_NgoFVII_C"/>
</dbReference>
<dbReference type="RefSeq" id="WP_115543781.1">
    <property type="nucleotide sequence ID" value="NZ_NXLQ01000036.1"/>
</dbReference>
<keyword evidence="2" id="KW-0255">Endonuclease</keyword>
<comment type="caution">
    <text evidence="2">The sequence shown here is derived from an EMBL/GenBank/DDBJ whole genome shotgun (WGS) entry which is preliminary data.</text>
</comment>
<dbReference type="Pfam" id="PF20731">
    <property type="entry name" value="RE_NgoFVII_C"/>
    <property type="match status" value="1"/>
</dbReference>
<dbReference type="OrthoDB" id="1296974at2"/>
<name>A0A3D8IA57_9HELI</name>
<gene>
    <name evidence="2" type="ORF">CQA53_09605</name>
</gene>
<sequence>MIDFYQKDKQEGLNYLETIQIISSLSRLFSENDVPFLHYRVMENLFCSCFNAENLSRSDTAYDAKIGNLGVGLKTFICSRTTSIEKVAEFNKDSQFLKTKTNSKDLAETLSNLRNQRIDLANNLYGINHAIYHIIARKNNQLIFFETDYDKINTSNLRNIKDTKSSLSFYDGNNEYFFNYSKSVLQRKFYIPNKYSTLDIQILNNPFEILLSLKNKILESNAIKPQIIGKDYIILPLFSLKGNKHVPEKSGLNQWNAGGRPRSADEIYIPIPNEIHKICPRFFPDRDTPFILKTPINQELSAKLCQDNSKALMTNPNSALSEWLLRKILMLKENELLTLDKLESLGFDSVIITKENDNLFKIDIMPLNSYEKFITELKN</sequence>
<evidence type="ECO:0000313" key="3">
    <source>
        <dbReference type="Proteomes" id="UP000256379"/>
    </source>
</evidence>
<reference evidence="2 3" key="1">
    <citation type="submission" date="2018-04" db="EMBL/GenBank/DDBJ databases">
        <title>Novel Campyloabacter and Helicobacter Species and Strains.</title>
        <authorList>
            <person name="Mannion A.J."/>
            <person name="Shen Z."/>
            <person name="Fox J.G."/>
        </authorList>
    </citation>
    <scope>NUCLEOTIDE SEQUENCE [LARGE SCALE GENOMIC DNA]</scope>
    <source>
        <strain evidence="2 3">MIT 17-337</strain>
    </source>
</reference>